<reference evidence="3" key="1">
    <citation type="submission" date="2016-07" db="EMBL/GenBank/DDBJ databases">
        <title>Frankia sp. NRRL B-16219 Genome sequencing.</title>
        <authorList>
            <person name="Ghodhbane-Gtari F."/>
            <person name="Swanson E."/>
            <person name="Gueddou A."/>
            <person name="Louati M."/>
            <person name="Nouioui I."/>
            <person name="Hezbri K."/>
            <person name="Abebe-Akele F."/>
            <person name="Simpson S."/>
            <person name="Morris K."/>
            <person name="Thomas K."/>
            <person name="Gtari M."/>
            <person name="Tisa L.S."/>
        </authorList>
    </citation>
    <scope>NUCLEOTIDE SEQUENCE [LARGE SCALE GENOMIC DNA]</scope>
    <source>
        <strain evidence="3">NRRL B-16219</strain>
    </source>
</reference>
<dbReference type="EMBL" id="MAXA01000047">
    <property type="protein sequence ID" value="OHV42195.1"/>
    <property type="molecule type" value="Genomic_DNA"/>
</dbReference>
<feature type="region of interest" description="Disordered" evidence="1">
    <location>
        <begin position="118"/>
        <end position="181"/>
    </location>
</feature>
<organism evidence="2 3">
    <name type="scientific">Parafrankia soli</name>
    <dbReference type="NCBI Taxonomy" id="2599596"/>
    <lineage>
        <taxon>Bacteria</taxon>
        <taxon>Bacillati</taxon>
        <taxon>Actinomycetota</taxon>
        <taxon>Actinomycetes</taxon>
        <taxon>Frankiales</taxon>
        <taxon>Frankiaceae</taxon>
        <taxon>Parafrankia</taxon>
    </lineage>
</organism>
<gene>
    <name evidence="2" type="ORF">BBK14_11275</name>
</gene>
<feature type="compositionally biased region" description="Basic and acidic residues" evidence="1">
    <location>
        <begin position="57"/>
        <end position="68"/>
    </location>
</feature>
<evidence type="ECO:0008006" key="4">
    <source>
        <dbReference type="Google" id="ProtNLM"/>
    </source>
</evidence>
<keyword evidence="3" id="KW-1185">Reference proteome</keyword>
<dbReference type="RefSeq" id="WP_071060216.1">
    <property type="nucleotide sequence ID" value="NZ_MAXA01000047.1"/>
</dbReference>
<comment type="caution">
    <text evidence="2">The sequence shown here is derived from an EMBL/GenBank/DDBJ whole genome shotgun (WGS) entry which is preliminary data.</text>
</comment>
<proteinExistence type="predicted"/>
<sequence length="181" mass="18667">MADETDTDTQAAEGDATSTETDSGGGSDGAQRALAAERKARRDAERALQAATTKLQAAEDKDKTETQRLQDAATVAEKRAADAEQQLLRIQVGADKGLTVAQARRLVGSTREELEADAADLLESFGGKKGDDAPAGETGKPEAGAGSRRPKEALRPGAAPAGTGDKPDPAAIAKKILSNPF</sequence>
<dbReference type="AlphaFoldDB" id="A0A1S1R9L7"/>
<protein>
    <recommendedName>
        <fullName evidence="4">DUF4355 domain-containing protein</fullName>
    </recommendedName>
</protein>
<evidence type="ECO:0000256" key="1">
    <source>
        <dbReference type="SAM" id="MobiDB-lite"/>
    </source>
</evidence>
<evidence type="ECO:0000313" key="2">
    <source>
        <dbReference type="EMBL" id="OHV42195.1"/>
    </source>
</evidence>
<feature type="region of interest" description="Disordered" evidence="1">
    <location>
        <begin position="1"/>
        <end position="81"/>
    </location>
</feature>
<accession>A0A1S1R9L7</accession>
<evidence type="ECO:0000313" key="3">
    <source>
        <dbReference type="Proteomes" id="UP000179769"/>
    </source>
</evidence>
<feature type="compositionally biased region" description="Basic and acidic residues" evidence="1">
    <location>
        <begin position="35"/>
        <end position="46"/>
    </location>
</feature>
<dbReference type="Proteomes" id="UP000179769">
    <property type="component" value="Unassembled WGS sequence"/>
</dbReference>
<feature type="compositionally biased region" description="Low complexity" evidence="1">
    <location>
        <begin position="47"/>
        <end position="56"/>
    </location>
</feature>
<name>A0A1S1R9L7_9ACTN</name>